<dbReference type="Gene3D" id="1.10.4080.10">
    <property type="entry name" value="ADP-ribosylation/Crystallin J1"/>
    <property type="match status" value="1"/>
</dbReference>
<dbReference type="PANTHER" id="PTHR16222">
    <property type="entry name" value="ADP-RIBOSYLGLYCOHYDROLASE"/>
    <property type="match status" value="1"/>
</dbReference>
<dbReference type="InterPro" id="IPR005502">
    <property type="entry name" value="Ribosyl_crysJ1"/>
</dbReference>
<dbReference type="InterPro" id="IPR036705">
    <property type="entry name" value="Ribosyl_crysJ1_sf"/>
</dbReference>
<dbReference type="Pfam" id="PF03747">
    <property type="entry name" value="ADP_ribosyl_GH"/>
    <property type="match status" value="1"/>
</dbReference>
<proteinExistence type="predicted"/>
<comment type="caution">
    <text evidence="1">The sequence shown here is derived from an EMBL/GenBank/DDBJ whole genome shotgun (WGS) entry which is preliminary data.</text>
</comment>
<dbReference type="RefSeq" id="WP_204500214.1">
    <property type="nucleotide sequence ID" value="NZ_JACJKJ010000007.1"/>
</dbReference>
<keyword evidence="2" id="KW-1185">Reference proteome</keyword>
<dbReference type="PANTHER" id="PTHR16222:SF28">
    <property type="entry name" value="ADP-RIBOSYLGLYCOHYDROLASE"/>
    <property type="match status" value="1"/>
</dbReference>
<dbReference type="Proteomes" id="UP000782117">
    <property type="component" value="Unassembled WGS sequence"/>
</dbReference>
<dbReference type="InterPro" id="IPR050792">
    <property type="entry name" value="ADP-ribosylglycohydrolase"/>
</dbReference>
<dbReference type="EMBL" id="JACJKJ010000007">
    <property type="protein sequence ID" value="MBM6806463.1"/>
    <property type="molecule type" value="Genomic_DNA"/>
</dbReference>
<reference evidence="1 2" key="1">
    <citation type="journal article" date="2021" name="Sci. Rep.">
        <title>The distribution of antibiotic resistance genes in chicken gut microbiota commensals.</title>
        <authorList>
            <person name="Juricova H."/>
            <person name="Matiasovicova J."/>
            <person name="Kubasova T."/>
            <person name="Cejkova D."/>
            <person name="Rychlik I."/>
        </authorList>
    </citation>
    <scope>NUCLEOTIDE SEQUENCE [LARGE SCALE GENOMIC DNA]</scope>
    <source>
        <strain evidence="1 2">An768</strain>
    </source>
</reference>
<evidence type="ECO:0000313" key="2">
    <source>
        <dbReference type="Proteomes" id="UP000782117"/>
    </source>
</evidence>
<sequence length="307" mass="34006">MDADKFKGVLFGQAIGDALGLCTEFMTKGEVRHWYPDGVKNYSQMMVDYHRARWQPGDWTDDTDMMLCIAEAVIKDKELNPQSVAQNFKKWFLGCPKGIGRHTYNVLSLGDYVENPHQAAELVWQMSGRQSAANGAVMRTSVIGLLNEEVEKHAADICRLTHADPRCVGSAVIVSQMVHALVYRNELLPLEKLIEIGRQYDDRIEPYLLMVRSETLNVLNLDDEAMGYTLKTMAAGLWSVYHAGSFEEGLLEVVNAGGDADTNGAVAGSLLGARFGYSNIPTRYVDGLVRKDALTRVSDALQDVLKG</sequence>
<evidence type="ECO:0000313" key="1">
    <source>
        <dbReference type="EMBL" id="MBM6806463.1"/>
    </source>
</evidence>
<organism evidence="1 2">
    <name type="scientific">Bacteroides caecicola</name>
    <dbReference type="NCBI Taxonomy" id="1462569"/>
    <lineage>
        <taxon>Bacteria</taxon>
        <taxon>Pseudomonadati</taxon>
        <taxon>Bacteroidota</taxon>
        <taxon>Bacteroidia</taxon>
        <taxon>Bacteroidales</taxon>
        <taxon>Bacteroidaceae</taxon>
        <taxon>Bacteroides</taxon>
    </lineage>
</organism>
<name>A0ABS2F8S5_9BACE</name>
<dbReference type="SUPFAM" id="SSF101478">
    <property type="entry name" value="ADP-ribosylglycohydrolase"/>
    <property type="match status" value="1"/>
</dbReference>
<accession>A0ABS2F8S5</accession>
<protein>
    <submittedName>
        <fullName evidence="1">ADP-ribosylglycohydrolase family protein</fullName>
    </submittedName>
</protein>
<gene>
    <name evidence="1" type="ORF">H6A24_08145</name>
</gene>